<proteinExistence type="predicted"/>
<gene>
    <name evidence="2" type="ORF">CSUI_007340</name>
</gene>
<evidence type="ECO:0000313" key="3">
    <source>
        <dbReference type="Proteomes" id="UP000221165"/>
    </source>
</evidence>
<dbReference type="AlphaFoldDB" id="A0A2C6JVI1"/>
<protein>
    <recommendedName>
        <fullName evidence="4">Transmembrane protein</fullName>
    </recommendedName>
</protein>
<keyword evidence="1" id="KW-0812">Transmembrane</keyword>
<keyword evidence="3" id="KW-1185">Reference proteome</keyword>
<evidence type="ECO:0000256" key="1">
    <source>
        <dbReference type="SAM" id="Phobius"/>
    </source>
</evidence>
<sequence>MNLHTCIYTPGVKKGLDREEEERAVSLLSIFLSIFLCLRLSSLYPVSVCLGIFRGASLLSFSFIRRNAFLKRKRDLSSEEKKAK</sequence>
<reference evidence="2 3" key="1">
    <citation type="journal article" date="2017" name="Int. J. Parasitol.">
        <title>The genome of the protozoan parasite Cystoisospora suis and a reverse vaccinology approach to identify vaccine candidates.</title>
        <authorList>
            <person name="Palmieri N."/>
            <person name="Shrestha A."/>
            <person name="Ruttkowski B."/>
            <person name="Beck T."/>
            <person name="Vogl C."/>
            <person name="Tomley F."/>
            <person name="Blake D.P."/>
            <person name="Joachim A."/>
        </authorList>
    </citation>
    <scope>NUCLEOTIDE SEQUENCE [LARGE SCALE GENOMIC DNA]</scope>
    <source>
        <strain evidence="2 3">Wien I</strain>
    </source>
</reference>
<organism evidence="2 3">
    <name type="scientific">Cystoisospora suis</name>
    <dbReference type="NCBI Taxonomy" id="483139"/>
    <lineage>
        <taxon>Eukaryota</taxon>
        <taxon>Sar</taxon>
        <taxon>Alveolata</taxon>
        <taxon>Apicomplexa</taxon>
        <taxon>Conoidasida</taxon>
        <taxon>Coccidia</taxon>
        <taxon>Eucoccidiorida</taxon>
        <taxon>Eimeriorina</taxon>
        <taxon>Sarcocystidae</taxon>
        <taxon>Cystoisospora</taxon>
    </lineage>
</organism>
<dbReference type="GeneID" id="94430697"/>
<dbReference type="RefSeq" id="XP_067920536.1">
    <property type="nucleotide sequence ID" value="XM_068067486.1"/>
</dbReference>
<feature type="transmembrane region" description="Helical" evidence="1">
    <location>
        <begin position="47"/>
        <end position="64"/>
    </location>
</feature>
<keyword evidence="1" id="KW-1133">Transmembrane helix</keyword>
<comment type="caution">
    <text evidence="2">The sequence shown here is derived from an EMBL/GenBank/DDBJ whole genome shotgun (WGS) entry which is preliminary data.</text>
</comment>
<dbReference type="Proteomes" id="UP000221165">
    <property type="component" value="Unassembled WGS sequence"/>
</dbReference>
<dbReference type="EMBL" id="MIGC01003856">
    <property type="protein sequence ID" value="PHJ18831.1"/>
    <property type="molecule type" value="Genomic_DNA"/>
</dbReference>
<name>A0A2C6JVI1_9APIC</name>
<evidence type="ECO:0000313" key="2">
    <source>
        <dbReference type="EMBL" id="PHJ18831.1"/>
    </source>
</evidence>
<dbReference type="VEuPathDB" id="ToxoDB:CSUI_007340"/>
<evidence type="ECO:0008006" key="4">
    <source>
        <dbReference type="Google" id="ProtNLM"/>
    </source>
</evidence>
<accession>A0A2C6JVI1</accession>
<keyword evidence="1" id="KW-0472">Membrane</keyword>